<dbReference type="PROSITE" id="PS51318">
    <property type="entry name" value="TAT"/>
    <property type="match status" value="1"/>
</dbReference>
<dbReference type="InterPro" id="IPR006311">
    <property type="entry name" value="TAT_signal"/>
</dbReference>
<proteinExistence type="predicted"/>
<protein>
    <submittedName>
        <fullName evidence="1">Uncharacterized protein</fullName>
    </submittedName>
</protein>
<sequence>MSLDRRQFTKLMVGGMASSLLSSSALAQVTAKNNIKAIAFDGFPIFDPRPILGLSTQLFPVQGKKLAKLWFKSAHLRSKAKNSSTRPFIRRWNLPQFCILKNA</sequence>
<dbReference type="AlphaFoldDB" id="A0A3B0ZQN3"/>
<name>A0A3B0ZQN3_9ZZZZ</name>
<reference evidence="1" key="1">
    <citation type="submission" date="2018-06" db="EMBL/GenBank/DDBJ databases">
        <authorList>
            <person name="Zhirakovskaya E."/>
        </authorList>
    </citation>
    <scope>NUCLEOTIDE SEQUENCE</scope>
</reference>
<gene>
    <name evidence="1" type="ORF">MNBD_GAMMA17-1437</name>
</gene>
<organism evidence="1">
    <name type="scientific">hydrothermal vent metagenome</name>
    <dbReference type="NCBI Taxonomy" id="652676"/>
    <lineage>
        <taxon>unclassified sequences</taxon>
        <taxon>metagenomes</taxon>
        <taxon>ecological metagenomes</taxon>
    </lineage>
</organism>
<evidence type="ECO:0000313" key="1">
    <source>
        <dbReference type="EMBL" id="VAW90413.1"/>
    </source>
</evidence>
<accession>A0A3B0ZQN3</accession>
<dbReference type="EMBL" id="UOFQ01000187">
    <property type="protein sequence ID" value="VAW90413.1"/>
    <property type="molecule type" value="Genomic_DNA"/>
</dbReference>